<protein>
    <submittedName>
        <fullName evidence="2">Uncharacterized protein</fullName>
    </submittedName>
</protein>
<evidence type="ECO:0000313" key="3">
    <source>
        <dbReference type="Proteomes" id="UP000192472"/>
    </source>
</evidence>
<keyword evidence="3" id="KW-1185">Reference proteome</keyword>
<keyword evidence="1" id="KW-0472">Membrane</keyword>
<keyword evidence="1" id="KW-0812">Transmembrane</keyword>
<name>A0A1W2G561_REIFA</name>
<gene>
    <name evidence="2" type="ORF">SAMN04488029_0157</name>
</gene>
<keyword evidence="1" id="KW-1133">Transmembrane helix</keyword>
<proteinExistence type="predicted"/>
<reference evidence="2 3" key="1">
    <citation type="submission" date="2017-04" db="EMBL/GenBank/DDBJ databases">
        <authorList>
            <person name="Afonso C.L."/>
            <person name="Miller P.J."/>
            <person name="Scott M.A."/>
            <person name="Spackman E."/>
            <person name="Goraichik I."/>
            <person name="Dimitrov K.M."/>
            <person name="Suarez D.L."/>
            <person name="Swayne D.E."/>
        </authorList>
    </citation>
    <scope>NUCLEOTIDE SEQUENCE [LARGE SCALE GENOMIC DNA]</scope>
    <source>
        <strain evidence="2 3">DSM 26133</strain>
    </source>
</reference>
<evidence type="ECO:0000313" key="2">
    <source>
        <dbReference type="EMBL" id="SMD31819.1"/>
    </source>
</evidence>
<sequence>MDIKKKYKLNWIIWIMRVCGIIVAALMLIAIWVYIDWIEVSDKKMTMFMLLIIMGIGSFVLTYSVALGFRTLRERTK</sequence>
<organism evidence="2 3">
    <name type="scientific">Reichenbachiella faecimaris</name>
    <dbReference type="NCBI Taxonomy" id="692418"/>
    <lineage>
        <taxon>Bacteria</taxon>
        <taxon>Pseudomonadati</taxon>
        <taxon>Bacteroidota</taxon>
        <taxon>Cytophagia</taxon>
        <taxon>Cytophagales</taxon>
        <taxon>Reichenbachiellaceae</taxon>
        <taxon>Reichenbachiella</taxon>
    </lineage>
</organism>
<dbReference type="STRING" id="692418.SAMN04488029_0157"/>
<feature type="transmembrane region" description="Helical" evidence="1">
    <location>
        <begin position="12"/>
        <end position="35"/>
    </location>
</feature>
<dbReference type="RefSeq" id="WP_084370516.1">
    <property type="nucleotide sequence ID" value="NZ_FWYF01000001.1"/>
</dbReference>
<dbReference type="EMBL" id="FWYF01000001">
    <property type="protein sequence ID" value="SMD31819.1"/>
    <property type="molecule type" value="Genomic_DNA"/>
</dbReference>
<feature type="transmembrane region" description="Helical" evidence="1">
    <location>
        <begin position="47"/>
        <end position="69"/>
    </location>
</feature>
<evidence type="ECO:0000256" key="1">
    <source>
        <dbReference type="SAM" id="Phobius"/>
    </source>
</evidence>
<dbReference type="Proteomes" id="UP000192472">
    <property type="component" value="Unassembled WGS sequence"/>
</dbReference>
<dbReference type="AlphaFoldDB" id="A0A1W2G561"/>
<accession>A0A1W2G561</accession>